<keyword evidence="5" id="KW-0539">Nucleus</keyword>
<dbReference type="PANTHER" id="PTHR11793:SF13">
    <property type="entry name" value="PROTEIN DAUGHTERLESS"/>
    <property type="match status" value="1"/>
</dbReference>
<protein>
    <submittedName>
        <fullName evidence="7">Transcription factor 4</fullName>
    </submittedName>
</protein>
<dbReference type="InterPro" id="IPR051098">
    <property type="entry name" value="NeuroDiff_E-box_TFs"/>
</dbReference>
<evidence type="ECO:0000256" key="6">
    <source>
        <dbReference type="SAM" id="MobiDB-lite"/>
    </source>
</evidence>
<dbReference type="AlphaFoldDB" id="A0AAV3YMB1"/>
<feature type="compositionally biased region" description="Gly residues" evidence="6">
    <location>
        <begin position="49"/>
        <end position="59"/>
    </location>
</feature>
<dbReference type="EMBL" id="BLXT01001211">
    <property type="protein sequence ID" value="GFN83634.1"/>
    <property type="molecule type" value="Genomic_DNA"/>
</dbReference>
<dbReference type="GO" id="GO:0000978">
    <property type="term" value="F:RNA polymerase II cis-regulatory region sequence-specific DNA binding"/>
    <property type="evidence" value="ECO:0007669"/>
    <property type="project" value="TreeGrafter"/>
</dbReference>
<evidence type="ECO:0000313" key="7">
    <source>
        <dbReference type="EMBL" id="GFN83634.1"/>
    </source>
</evidence>
<dbReference type="PANTHER" id="PTHR11793">
    <property type="entry name" value="BASIC HELIX-LOOP-HELIX TRANSCRIPTION FACTOR"/>
    <property type="match status" value="1"/>
</dbReference>
<sequence length="154" mass="15981">MSVCCIHAQIYSTEQTSSSYGGSTPSTPVSSPPPMAGGASSSHQQWSRGAGGATGQAGGPPGPGQPGYEGSHLQALPSMVEERLSDAIHLLRDHHVEVMAATPVFAFRGVEVKYCQVTSALAGPVLLFDHLIMVVTSKISHVAISQSRALPCDL</sequence>
<evidence type="ECO:0000256" key="1">
    <source>
        <dbReference type="ARBA" id="ARBA00004123"/>
    </source>
</evidence>
<evidence type="ECO:0000256" key="3">
    <source>
        <dbReference type="ARBA" id="ARBA00023125"/>
    </source>
</evidence>
<gene>
    <name evidence="7" type="ORF">PoB_001014000</name>
</gene>
<accession>A0AAV3YMB1</accession>
<dbReference type="Proteomes" id="UP000735302">
    <property type="component" value="Unassembled WGS sequence"/>
</dbReference>
<dbReference type="GO" id="GO:0000981">
    <property type="term" value="F:DNA-binding transcription factor activity, RNA polymerase II-specific"/>
    <property type="evidence" value="ECO:0007669"/>
    <property type="project" value="TreeGrafter"/>
</dbReference>
<dbReference type="GO" id="GO:0005634">
    <property type="term" value="C:nucleus"/>
    <property type="evidence" value="ECO:0007669"/>
    <property type="project" value="UniProtKB-SubCell"/>
</dbReference>
<keyword evidence="2" id="KW-0805">Transcription regulation</keyword>
<dbReference type="GO" id="GO:0005667">
    <property type="term" value="C:transcription regulator complex"/>
    <property type="evidence" value="ECO:0007669"/>
    <property type="project" value="TreeGrafter"/>
</dbReference>
<feature type="compositionally biased region" description="Low complexity" evidence="6">
    <location>
        <begin position="16"/>
        <end position="29"/>
    </location>
</feature>
<dbReference type="GO" id="GO:0000785">
    <property type="term" value="C:chromatin"/>
    <property type="evidence" value="ECO:0007669"/>
    <property type="project" value="TreeGrafter"/>
</dbReference>
<comment type="caution">
    <text evidence="7">The sequence shown here is derived from an EMBL/GenBank/DDBJ whole genome shotgun (WGS) entry which is preliminary data.</text>
</comment>
<name>A0AAV3YMB1_9GAST</name>
<keyword evidence="8" id="KW-1185">Reference proteome</keyword>
<evidence type="ECO:0000256" key="4">
    <source>
        <dbReference type="ARBA" id="ARBA00023163"/>
    </source>
</evidence>
<evidence type="ECO:0000256" key="2">
    <source>
        <dbReference type="ARBA" id="ARBA00023015"/>
    </source>
</evidence>
<keyword evidence="3" id="KW-0238">DNA-binding</keyword>
<organism evidence="7 8">
    <name type="scientific">Plakobranchus ocellatus</name>
    <dbReference type="NCBI Taxonomy" id="259542"/>
    <lineage>
        <taxon>Eukaryota</taxon>
        <taxon>Metazoa</taxon>
        <taxon>Spiralia</taxon>
        <taxon>Lophotrochozoa</taxon>
        <taxon>Mollusca</taxon>
        <taxon>Gastropoda</taxon>
        <taxon>Heterobranchia</taxon>
        <taxon>Euthyneura</taxon>
        <taxon>Panpulmonata</taxon>
        <taxon>Sacoglossa</taxon>
        <taxon>Placobranchoidea</taxon>
        <taxon>Plakobranchidae</taxon>
        <taxon>Plakobranchus</taxon>
    </lineage>
</organism>
<evidence type="ECO:0000256" key="5">
    <source>
        <dbReference type="ARBA" id="ARBA00023242"/>
    </source>
</evidence>
<keyword evidence="4" id="KW-0804">Transcription</keyword>
<feature type="region of interest" description="Disordered" evidence="6">
    <location>
        <begin position="15"/>
        <end position="72"/>
    </location>
</feature>
<reference evidence="7 8" key="1">
    <citation type="journal article" date="2021" name="Elife">
        <title>Chloroplast acquisition without the gene transfer in kleptoplastic sea slugs, Plakobranchus ocellatus.</title>
        <authorList>
            <person name="Maeda T."/>
            <person name="Takahashi S."/>
            <person name="Yoshida T."/>
            <person name="Shimamura S."/>
            <person name="Takaki Y."/>
            <person name="Nagai Y."/>
            <person name="Toyoda A."/>
            <person name="Suzuki Y."/>
            <person name="Arimoto A."/>
            <person name="Ishii H."/>
            <person name="Satoh N."/>
            <person name="Nishiyama T."/>
            <person name="Hasebe M."/>
            <person name="Maruyama T."/>
            <person name="Minagawa J."/>
            <person name="Obokata J."/>
            <person name="Shigenobu S."/>
        </authorList>
    </citation>
    <scope>NUCLEOTIDE SEQUENCE [LARGE SCALE GENOMIC DNA]</scope>
</reference>
<evidence type="ECO:0000313" key="8">
    <source>
        <dbReference type="Proteomes" id="UP000735302"/>
    </source>
</evidence>
<proteinExistence type="predicted"/>
<comment type="subcellular location">
    <subcellularLocation>
        <location evidence="1">Nucleus</location>
    </subcellularLocation>
</comment>